<gene>
    <name evidence="2" type="ORF">NDU88_003178</name>
</gene>
<proteinExistence type="predicted"/>
<protein>
    <submittedName>
        <fullName evidence="2">Uncharacterized protein</fullName>
    </submittedName>
</protein>
<accession>A0AAV7W592</accession>
<name>A0AAV7W592_PLEWA</name>
<feature type="compositionally biased region" description="Basic and acidic residues" evidence="1">
    <location>
        <begin position="80"/>
        <end position="96"/>
    </location>
</feature>
<evidence type="ECO:0000313" key="3">
    <source>
        <dbReference type="Proteomes" id="UP001066276"/>
    </source>
</evidence>
<keyword evidence="3" id="KW-1185">Reference proteome</keyword>
<feature type="region of interest" description="Disordered" evidence="1">
    <location>
        <begin position="1"/>
        <end position="112"/>
    </location>
</feature>
<dbReference type="Proteomes" id="UP001066276">
    <property type="component" value="Chromosome 1_2"/>
</dbReference>
<evidence type="ECO:0000256" key="1">
    <source>
        <dbReference type="SAM" id="MobiDB-lite"/>
    </source>
</evidence>
<sequence>MCRLPSPPGGQQKGHHPEVLQMSGLNKGVLSSTRKTPERKDEAAEEQNAPKGPEVTGDGDGIGKPKTMPEKRRNSTKGGTHSEKRGKCHEAREMDKQLTLPAMFQEGRGSAR</sequence>
<dbReference type="EMBL" id="JANPWB010000002">
    <property type="protein sequence ID" value="KAJ1207788.1"/>
    <property type="molecule type" value="Genomic_DNA"/>
</dbReference>
<evidence type="ECO:0000313" key="2">
    <source>
        <dbReference type="EMBL" id="KAJ1207788.1"/>
    </source>
</evidence>
<organism evidence="2 3">
    <name type="scientific">Pleurodeles waltl</name>
    <name type="common">Iberian ribbed newt</name>
    <dbReference type="NCBI Taxonomy" id="8319"/>
    <lineage>
        <taxon>Eukaryota</taxon>
        <taxon>Metazoa</taxon>
        <taxon>Chordata</taxon>
        <taxon>Craniata</taxon>
        <taxon>Vertebrata</taxon>
        <taxon>Euteleostomi</taxon>
        <taxon>Amphibia</taxon>
        <taxon>Batrachia</taxon>
        <taxon>Caudata</taxon>
        <taxon>Salamandroidea</taxon>
        <taxon>Salamandridae</taxon>
        <taxon>Pleurodelinae</taxon>
        <taxon>Pleurodeles</taxon>
    </lineage>
</organism>
<reference evidence="2" key="1">
    <citation type="journal article" date="2022" name="bioRxiv">
        <title>Sequencing and chromosome-scale assembly of the giantPleurodeles waltlgenome.</title>
        <authorList>
            <person name="Brown T."/>
            <person name="Elewa A."/>
            <person name="Iarovenko S."/>
            <person name="Subramanian E."/>
            <person name="Araus A.J."/>
            <person name="Petzold A."/>
            <person name="Susuki M."/>
            <person name="Suzuki K.-i.T."/>
            <person name="Hayashi T."/>
            <person name="Toyoda A."/>
            <person name="Oliveira C."/>
            <person name="Osipova E."/>
            <person name="Leigh N.D."/>
            <person name="Simon A."/>
            <person name="Yun M.H."/>
        </authorList>
    </citation>
    <scope>NUCLEOTIDE SEQUENCE</scope>
    <source>
        <strain evidence="2">20211129_DDA</strain>
        <tissue evidence="2">Liver</tissue>
    </source>
</reference>
<feature type="compositionally biased region" description="Basic and acidic residues" evidence="1">
    <location>
        <begin position="61"/>
        <end position="73"/>
    </location>
</feature>
<comment type="caution">
    <text evidence="2">The sequence shown here is derived from an EMBL/GenBank/DDBJ whole genome shotgun (WGS) entry which is preliminary data.</text>
</comment>
<dbReference type="AlphaFoldDB" id="A0AAV7W592"/>